<dbReference type="Gene3D" id="3.40.50.720">
    <property type="entry name" value="NAD(P)-binding Rossmann-like Domain"/>
    <property type="match status" value="1"/>
</dbReference>
<evidence type="ECO:0000256" key="5">
    <source>
        <dbReference type="ARBA" id="ARBA00023027"/>
    </source>
</evidence>
<dbReference type="AlphaFoldDB" id="A0A1S8WKJ5"/>
<evidence type="ECO:0000256" key="6">
    <source>
        <dbReference type="ARBA" id="ARBA00023144"/>
    </source>
</evidence>
<name>A0A1S8WKJ5_OPIVI</name>
<comment type="cofactor">
    <cofactor evidence="2">
        <name>NAD(+)</name>
        <dbReference type="ChEBI" id="CHEBI:57540"/>
    </cofactor>
</comment>
<keyword evidence="7" id="KW-0413">Isomerase</keyword>
<evidence type="ECO:0000313" key="9">
    <source>
        <dbReference type="EMBL" id="OON14950.1"/>
    </source>
</evidence>
<gene>
    <name evidence="9" type="ORF">X801_09252</name>
</gene>
<keyword evidence="5" id="KW-0520">NAD</keyword>
<dbReference type="EC" id="5.1.3.2" evidence="4"/>
<dbReference type="EMBL" id="KV906308">
    <property type="protein sequence ID" value="OON14950.1"/>
    <property type="molecule type" value="Genomic_DNA"/>
</dbReference>
<proteinExistence type="predicted"/>
<dbReference type="GO" id="GO:0033499">
    <property type="term" value="P:galactose catabolic process via UDP-galactose, Leloir pathway"/>
    <property type="evidence" value="ECO:0007669"/>
    <property type="project" value="TreeGrafter"/>
</dbReference>
<keyword evidence="6" id="KW-0119">Carbohydrate metabolism</keyword>
<keyword evidence="10" id="KW-1185">Reference proteome</keyword>
<reference evidence="9 10" key="1">
    <citation type="submission" date="2015-03" db="EMBL/GenBank/DDBJ databases">
        <title>Draft genome of the nematode, Opisthorchis viverrini.</title>
        <authorList>
            <person name="Mitreva M."/>
        </authorList>
    </citation>
    <scope>NUCLEOTIDE SEQUENCE [LARGE SCALE GENOMIC DNA]</scope>
    <source>
        <strain evidence="9">Khon Kaen</strain>
    </source>
</reference>
<organism evidence="9 10">
    <name type="scientific">Opisthorchis viverrini</name>
    <name type="common">Southeast Asian liver fluke</name>
    <dbReference type="NCBI Taxonomy" id="6198"/>
    <lineage>
        <taxon>Eukaryota</taxon>
        <taxon>Metazoa</taxon>
        <taxon>Spiralia</taxon>
        <taxon>Lophotrochozoa</taxon>
        <taxon>Platyhelminthes</taxon>
        <taxon>Trematoda</taxon>
        <taxon>Digenea</taxon>
        <taxon>Opisthorchiida</taxon>
        <taxon>Opisthorchiata</taxon>
        <taxon>Opisthorchiidae</taxon>
        <taxon>Opisthorchis</taxon>
    </lineage>
</organism>
<dbReference type="InterPro" id="IPR036291">
    <property type="entry name" value="NAD(P)-bd_dom_sf"/>
</dbReference>
<dbReference type="GO" id="GO:0003978">
    <property type="term" value="F:UDP-glucose 4-epimerase activity"/>
    <property type="evidence" value="ECO:0007669"/>
    <property type="project" value="UniProtKB-EC"/>
</dbReference>
<dbReference type="InterPro" id="IPR001509">
    <property type="entry name" value="Epimerase_deHydtase"/>
</dbReference>
<evidence type="ECO:0000256" key="1">
    <source>
        <dbReference type="ARBA" id="ARBA00000083"/>
    </source>
</evidence>
<accession>A0A1S8WKJ5</accession>
<dbReference type="PANTHER" id="PTHR43725">
    <property type="entry name" value="UDP-GLUCOSE 4-EPIMERASE"/>
    <property type="match status" value="1"/>
</dbReference>
<evidence type="ECO:0000256" key="2">
    <source>
        <dbReference type="ARBA" id="ARBA00001911"/>
    </source>
</evidence>
<protein>
    <recommendedName>
        <fullName evidence="4">UDP-glucose 4-epimerase</fullName>
        <ecNumber evidence="4">5.1.3.2</ecNumber>
    </recommendedName>
</protein>
<dbReference type="Proteomes" id="UP000243686">
    <property type="component" value="Unassembled WGS sequence"/>
</dbReference>
<dbReference type="SUPFAM" id="SSF51735">
    <property type="entry name" value="NAD(P)-binding Rossmann-fold domains"/>
    <property type="match status" value="1"/>
</dbReference>
<dbReference type="GO" id="GO:0005829">
    <property type="term" value="C:cytosol"/>
    <property type="evidence" value="ECO:0007669"/>
    <property type="project" value="TreeGrafter"/>
</dbReference>
<feature type="non-terminal residue" evidence="9">
    <location>
        <position position="191"/>
    </location>
</feature>
<dbReference type="Pfam" id="PF01370">
    <property type="entry name" value="Epimerase"/>
    <property type="match status" value="1"/>
</dbReference>
<comment type="pathway">
    <text evidence="3">Carbohydrate metabolism; galactose metabolism.</text>
</comment>
<keyword evidence="6" id="KW-0299">Galactose metabolism</keyword>
<evidence type="ECO:0000256" key="7">
    <source>
        <dbReference type="ARBA" id="ARBA00023235"/>
    </source>
</evidence>
<evidence type="ECO:0000259" key="8">
    <source>
        <dbReference type="Pfam" id="PF01370"/>
    </source>
</evidence>
<evidence type="ECO:0000313" key="10">
    <source>
        <dbReference type="Proteomes" id="UP000243686"/>
    </source>
</evidence>
<evidence type="ECO:0000256" key="4">
    <source>
        <dbReference type="ARBA" id="ARBA00013189"/>
    </source>
</evidence>
<comment type="catalytic activity">
    <reaction evidence="1">
        <text>UDP-alpha-D-glucose = UDP-alpha-D-galactose</text>
        <dbReference type="Rhea" id="RHEA:22168"/>
        <dbReference type="ChEBI" id="CHEBI:58885"/>
        <dbReference type="ChEBI" id="CHEBI:66914"/>
        <dbReference type="EC" id="5.1.3.2"/>
    </reaction>
</comment>
<sequence>MELSSLKRIRHPERSRVSQPYQFFMSGNRKPIALVTGAAGYVGSHTIVELVAVGYEVVALDNLVNSQSEALRRVEKICGQKIPFDIVDLVDLKALEDFFDKYKIDYVIHFAALKSVGDSVKQPLQYYENNIVGLLNLLKVMTARNIKNLVFSSSCTVYGEPQSLPLKEDHPIGDCVNPYGATKYFAEIILK</sequence>
<dbReference type="PANTHER" id="PTHR43725:SF47">
    <property type="entry name" value="UDP-GLUCOSE 4-EPIMERASE"/>
    <property type="match status" value="1"/>
</dbReference>
<evidence type="ECO:0000256" key="3">
    <source>
        <dbReference type="ARBA" id="ARBA00004947"/>
    </source>
</evidence>
<feature type="domain" description="NAD-dependent epimerase/dehydratase" evidence="8">
    <location>
        <begin position="33"/>
        <end position="190"/>
    </location>
</feature>